<keyword evidence="2" id="KW-0472">Membrane</keyword>
<name>A0A3S5Y839_RHOH1</name>
<dbReference type="EMBL" id="FN563149">
    <property type="protein sequence ID" value="CBH48658.1"/>
    <property type="molecule type" value="Genomic_DNA"/>
</dbReference>
<feature type="transmembrane region" description="Helical" evidence="2">
    <location>
        <begin position="47"/>
        <end position="68"/>
    </location>
</feature>
<sequence length="139" mass="14321">MIIIGLILLIAAVAIGVAGVVNNTGTAHELQDDFTVFGVHVTGSTGTLFLAGLVVGAAGMLGLALLLAGARRTSRKARYARHELERRDAAAVPAGDAAVSPATRAEAPRTETTQQSEHPRSLRHPFGGDTGPGTPRPSH</sequence>
<proteinExistence type="predicted"/>
<feature type="compositionally biased region" description="Low complexity" evidence="1">
    <location>
        <begin position="90"/>
        <end position="113"/>
    </location>
</feature>
<dbReference type="KEGG" id="req:REQ_26320"/>
<organism evidence="3">
    <name type="scientific">Rhodococcus hoagii (strain 103S)</name>
    <name type="common">Rhodococcus equi</name>
    <dbReference type="NCBI Taxonomy" id="685727"/>
    <lineage>
        <taxon>Bacteria</taxon>
        <taxon>Bacillati</taxon>
        <taxon>Actinomycetota</taxon>
        <taxon>Actinomycetes</taxon>
        <taxon>Mycobacteriales</taxon>
        <taxon>Nocardiaceae</taxon>
        <taxon>Prescottella</taxon>
    </lineage>
</organism>
<evidence type="ECO:0000313" key="3">
    <source>
        <dbReference type="EMBL" id="CBH48658.1"/>
    </source>
</evidence>
<evidence type="ECO:0000256" key="1">
    <source>
        <dbReference type="SAM" id="MobiDB-lite"/>
    </source>
</evidence>
<reference evidence="3" key="1">
    <citation type="journal article" date="2010" name="PLoS Genet.">
        <title>The genome of a pathogenic rhodococcus: cooptive virulence underpinned by key gene acquisitions.</title>
        <authorList>
            <person name="Letek M."/>
            <person name="Gonzalez P."/>
            <person name="Macarthur I."/>
            <person name="Rodriguez H."/>
            <person name="Freeman T.C."/>
            <person name="Valero-Rello A."/>
            <person name="Blanco M."/>
            <person name="Buckley T."/>
            <person name="Cherevach I."/>
            <person name="Fahey R."/>
            <person name="Hapeshi A."/>
            <person name="Holdstock J."/>
            <person name="Leadon D."/>
            <person name="Navas J."/>
            <person name="Ocampo A."/>
            <person name="Quail M.A."/>
            <person name="Sanders M."/>
            <person name="Scortti M.M."/>
            <person name="Prescott J.F."/>
            <person name="Fogarty U."/>
            <person name="Meijer W.G."/>
            <person name="Parkhill J."/>
            <person name="Bentley S.D."/>
            <person name="Vazquez-Boland J.A."/>
        </authorList>
    </citation>
    <scope>NUCLEOTIDE SEQUENCE [LARGE SCALE GENOMIC DNA]</scope>
    <source>
        <strain evidence="3 4">103S</strain>
    </source>
</reference>
<feature type="region of interest" description="Disordered" evidence="1">
    <location>
        <begin position="81"/>
        <end position="139"/>
    </location>
</feature>
<gene>
    <name evidence="3" type="ordered locus">REQ_26320</name>
</gene>
<dbReference type="AlphaFoldDB" id="A0A3S5Y839"/>
<protein>
    <submittedName>
        <fullName evidence="3">Integral membrane protein</fullName>
    </submittedName>
</protein>
<accession>A0A3S5Y839</accession>
<dbReference type="Proteomes" id="UP001154400">
    <property type="component" value="Chromosome"/>
</dbReference>
<evidence type="ECO:0000313" key="4">
    <source>
        <dbReference type="Proteomes" id="UP000006892"/>
    </source>
</evidence>
<dbReference type="RefSeq" id="WP_013416249.1">
    <property type="nucleotide sequence ID" value="NC_014659.1"/>
</dbReference>
<keyword evidence="2" id="KW-1133">Transmembrane helix</keyword>
<evidence type="ECO:0000256" key="2">
    <source>
        <dbReference type="SAM" id="Phobius"/>
    </source>
</evidence>
<keyword evidence="2" id="KW-0812">Transmembrane</keyword>